<evidence type="ECO:0000256" key="2">
    <source>
        <dbReference type="ARBA" id="ARBA00023157"/>
    </source>
</evidence>
<dbReference type="SUPFAM" id="SSF56112">
    <property type="entry name" value="Protein kinase-like (PK-like)"/>
    <property type="match status" value="1"/>
</dbReference>
<dbReference type="SUPFAM" id="SSF53955">
    <property type="entry name" value="Lysozyme-like"/>
    <property type="match status" value="1"/>
</dbReference>
<dbReference type="Proteomes" id="UP001642540">
    <property type="component" value="Unassembled WGS sequence"/>
</dbReference>
<dbReference type="PRINTS" id="PR00135">
    <property type="entry name" value="LYZLACT"/>
</dbReference>
<evidence type="ECO:0000313" key="9">
    <source>
        <dbReference type="Proteomes" id="UP001642540"/>
    </source>
</evidence>
<feature type="binding site" evidence="4">
    <location>
        <position position="307"/>
    </location>
    <ligand>
        <name>ATP</name>
        <dbReference type="ChEBI" id="CHEBI:30616"/>
    </ligand>
</feature>
<name>A0ABP1RFN0_9HEXA</name>
<feature type="transmembrane region" description="Helical" evidence="6">
    <location>
        <begin position="28"/>
        <end position="46"/>
    </location>
</feature>
<dbReference type="InterPro" id="IPR017441">
    <property type="entry name" value="Protein_kinase_ATP_BS"/>
</dbReference>
<dbReference type="Gene3D" id="1.10.530.10">
    <property type="match status" value="1"/>
</dbReference>
<dbReference type="PROSITE" id="PS50011">
    <property type="entry name" value="PROTEIN_KINASE_DOM"/>
    <property type="match status" value="1"/>
</dbReference>
<comment type="subcellular location">
    <subcellularLocation>
        <location evidence="1">Membrane</location>
        <topology evidence="1">Single-pass membrane protein</topology>
    </subcellularLocation>
</comment>
<dbReference type="Gene3D" id="1.10.510.10">
    <property type="entry name" value="Transferase(Phosphotransferase) domain 1"/>
    <property type="match status" value="1"/>
</dbReference>
<keyword evidence="4" id="KW-0067">ATP-binding</keyword>
<evidence type="ECO:0000256" key="1">
    <source>
        <dbReference type="ARBA" id="ARBA00004167"/>
    </source>
</evidence>
<gene>
    <name evidence="8" type="ORF">ODALV1_LOCUS21812</name>
</gene>
<dbReference type="InterPro" id="IPR019799">
    <property type="entry name" value="Glyco_hydro_22_CS"/>
</dbReference>
<evidence type="ECO:0000256" key="4">
    <source>
        <dbReference type="PROSITE-ProRule" id="PRU10141"/>
    </source>
</evidence>
<dbReference type="Gene3D" id="3.30.200.20">
    <property type="entry name" value="Phosphorylase Kinase, domain 1"/>
    <property type="match status" value="1"/>
</dbReference>
<dbReference type="InterPro" id="IPR023346">
    <property type="entry name" value="Lysozyme-like_dom_sf"/>
</dbReference>
<organism evidence="8 9">
    <name type="scientific">Orchesella dallaii</name>
    <dbReference type="NCBI Taxonomy" id="48710"/>
    <lineage>
        <taxon>Eukaryota</taxon>
        <taxon>Metazoa</taxon>
        <taxon>Ecdysozoa</taxon>
        <taxon>Arthropoda</taxon>
        <taxon>Hexapoda</taxon>
        <taxon>Collembola</taxon>
        <taxon>Entomobryomorpha</taxon>
        <taxon>Entomobryoidea</taxon>
        <taxon>Orchesellidae</taxon>
        <taxon>Orchesellinae</taxon>
        <taxon>Orchesella</taxon>
    </lineage>
</organism>
<dbReference type="SMART" id="SM00263">
    <property type="entry name" value="LYZ1"/>
    <property type="match status" value="1"/>
</dbReference>
<accession>A0ABP1RFN0</accession>
<dbReference type="PROSITE" id="PS51348">
    <property type="entry name" value="GLYCOSYL_HYDROL_F22_2"/>
    <property type="match status" value="1"/>
</dbReference>
<evidence type="ECO:0000313" key="8">
    <source>
        <dbReference type="EMBL" id="CAL8127381.1"/>
    </source>
</evidence>
<keyword evidence="2" id="KW-1015">Disulfide bond</keyword>
<keyword evidence="4" id="KW-0547">Nucleotide-binding</keyword>
<reference evidence="8 9" key="1">
    <citation type="submission" date="2024-08" db="EMBL/GenBank/DDBJ databases">
        <authorList>
            <person name="Cucini C."/>
            <person name="Frati F."/>
        </authorList>
    </citation>
    <scope>NUCLEOTIDE SEQUENCE [LARGE SCALE GENOMIC DNA]</scope>
</reference>
<dbReference type="InterPro" id="IPR011009">
    <property type="entry name" value="Kinase-like_dom_sf"/>
</dbReference>
<dbReference type="PANTHER" id="PTHR24416:SF600">
    <property type="entry name" value="PDGF- AND VEGF-RECEPTOR RELATED, ISOFORM J"/>
    <property type="match status" value="1"/>
</dbReference>
<dbReference type="EMBL" id="CAXLJM020000072">
    <property type="protein sequence ID" value="CAL8127381.1"/>
    <property type="molecule type" value="Genomic_DNA"/>
</dbReference>
<comment type="caution">
    <text evidence="8">The sequence shown here is derived from an EMBL/GenBank/DDBJ whole genome shotgun (WGS) entry which is preliminary data.</text>
</comment>
<dbReference type="CDD" id="cd00192">
    <property type="entry name" value="PTKc"/>
    <property type="match status" value="1"/>
</dbReference>
<dbReference type="Pfam" id="PF07714">
    <property type="entry name" value="PK_Tyr_Ser-Thr"/>
    <property type="match status" value="1"/>
</dbReference>
<dbReference type="InterPro" id="IPR008266">
    <property type="entry name" value="Tyr_kinase_AS"/>
</dbReference>
<evidence type="ECO:0000259" key="7">
    <source>
        <dbReference type="PROSITE" id="PS50011"/>
    </source>
</evidence>
<keyword evidence="6" id="KW-0812">Transmembrane</keyword>
<dbReference type="PRINTS" id="PR00109">
    <property type="entry name" value="TYRKINASE"/>
</dbReference>
<keyword evidence="6" id="KW-1133">Transmembrane helix</keyword>
<evidence type="ECO:0000256" key="3">
    <source>
        <dbReference type="ARBA" id="ARBA00051243"/>
    </source>
</evidence>
<keyword evidence="6" id="KW-0472">Membrane</keyword>
<feature type="domain" description="Protein kinase" evidence="7">
    <location>
        <begin position="280"/>
        <end position="569"/>
    </location>
</feature>
<proteinExistence type="inferred from homology"/>
<evidence type="ECO:0000256" key="5">
    <source>
        <dbReference type="RuleBase" id="RU004440"/>
    </source>
</evidence>
<dbReference type="InterPro" id="IPR000719">
    <property type="entry name" value="Prot_kinase_dom"/>
</dbReference>
<sequence>MLNKKIKIVGLTLNCYVKFIVYSSKRKVMKTIMLSIIFLIIFHATFVQGKKFEKCDLVDPLKAANVQHDLLDQWICMAEVLSQLNSSKLSTNKMFQDDPCRQYSLGIFQISNEWCSTDGDSMFGGCRRNGCQIDCRKLLDDDITDDAECLRKIHETDGFKSWSPLAVNTCLRERGQRWNETLCVSHGKTGHTKIAYIPLWAAFLIGAVCCIVAFGLTYFYYKYRRGRVSMLSAAEIKEFKYGRISSARRMSRRLSRMAHESYTNEAYDNQYEVSPSEFDIDHNRCLGSGAYGIVCKGLCKGKVVAVKTLKPNTTKEYLQSLLGEIKILSHIGRHDFIVNLEGAYTKNLQKGTVYLFMEFCGLGSLEKFLRANRQNFVSLENLENENEYKNGSSDQLVYANSSCITPKHLLQYAHQISKGMDFLASKEVIHGDLAARNVLLVDQNTAKISDFGLSRKLYGYINYIKKKEEPLPWRWMAIESLREMNFSTSSDVWMYGVLLFEIFSLGDVPYPGLSWSLEFVEKLGKGFRMLRPKYAPVNVYKDVMLRCWDINPSERPSFFDLSNYFHQALHEITSMDYTEMVLGPESGEVRYKKNLKE</sequence>
<feature type="transmembrane region" description="Helical" evidence="6">
    <location>
        <begin position="199"/>
        <end position="221"/>
    </location>
</feature>
<comment type="catalytic activity">
    <reaction evidence="3">
        <text>L-tyrosyl-[protein] + ATP = O-phospho-L-tyrosyl-[protein] + ADP + H(+)</text>
        <dbReference type="Rhea" id="RHEA:10596"/>
        <dbReference type="Rhea" id="RHEA-COMP:10136"/>
        <dbReference type="Rhea" id="RHEA-COMP:20101"/>
        <dbReference type="ChEBI" id="CHEBI:15378"/>
        <dbReference type="ChEBI" id="CHEBI:30616"/>
        <dbReference type="ChEBI" id="CHEBI:46858"/>
        <dbReference type="ChEBI" id="CHEBI:61978"/>
        <dbReference type="ChEBI" id="CHEBI:456216"/>
        <dbReference type="EC" id="2.7.10.1"/>
    </reaction>
</comment>
<comment type="similarity">
    <text evidence="5">Belongs to the glycosyl hydrolase 22 family.</text>
</comment>
<dbReference type="PROSITE" id="PS00128">
    <property type="entry name" value="GLYCOSYL_HYDROL_F22_1"/>
    <property type="match status" value="1"/>
</dbReference>
<dbReference type="InterPro" id="IPR050122">
    <property type="entry name" value="RTK"/>
</dbReference>
<protein>
    <recommendedName>
        <fullName evidence="7">Protein kinase domain-containing protein</fullName>
    </recommendedName>
</protein>
<keyword evidence="9" id="KW-1185">Reference proteome</keyword>
<dbReference type="InterPro" id="IPR001916">
    <property type="entry name" value="Glyco_hydro_22"/>
</dbReference>
<dbReference type="InterPro" id="IPR001245">
    <property type="entry name" value="Ser-Thr/Tyr_kinase_cat_dom"/>
</dbReference>
<dbReference type="PROSITE" id="PS00107">
    <property type="entry name" value="PROTEIN_KINASE_ATP"/>
    <property type="match status" value="1"/>
</dbReference>
<dbReference type="PROSITE" id="PS00109">
    <property type="entry name" value="PROTEIN_KINASE_TYR"/>
    <property type="match status" value="1"/>
</dbReference>
<evidence type="ECO:0000256" key="6">
    <source>
        <dbReference type="SAM" id="Phobius"/>
    </source>
</evidence>
<dbReference type="Pfam" id="PF00062">
    <property type="entry name" value="Lys"/>
    <property type="match status" value="1"/>
</dbReference>
<dbReference type="PANTHER" id="PTHR24416">
    <property type="entry name" value="TYROSINE-PROTEIN KINASE RECEPTOR"/>
    <property type="match status" value="1"/>
</dbReference>